<feature type="transmembrane region" description="Helical" evidence="1">
    <location>
        <begin position="144"/>
        <end position="162"/>
    </location>
</feature>
<dbReference type="Proteomes" id="UP000265798">
    <property type="component" value="Unassembled WGS sequence"/>
</dbReference>
<feature type="domain" description="Fatty acid desaturase" evidence="2">
    <location>
        <begin position="60"/>
        <end position="264"/>
    </location>
</feature>
<dbReference type="AlphaFoldDB" id="A0A396YV06"/>
<dbReference type="RefSeq" id="WP_118970086.1">
    <property type="nucleotide sequence ID" value="NZ_QHCT01000006.1"/>
</dbReference>
<dbReference type="InterPro" id="IPR005804">
    <property type="entry name" value="FA_desaturase_dom"/>
</dbReference>
<comment type="caution">
    <text evidence="3">The sequence shown here is derived from an EMBL/GenBank/DDBJ whole genome shotgun (WGS) entry which is preliminary data.</text>
</comment>
<feature type="transmembrane region" description="Helical" evidence="1">
    <location>
        <begin position="207"/>
        <end position="223"/>
    </location>
</feature>
<keyword evidence="1" id="KW-1133">Transmembrane helix</keyword>
<sequence>MKYQNELSSIPFPKDDWERILERKLRKRKGLVPLLSLISAFGLYGGMIFFHQLFQDGLYFVLPFSGLVLHSWMILLVHEGTHRNLTRSFADRWILNLASAFVFLPFYGEPFRKIHLYHHAHTNHADDPLWPKWKRNLFLKNRRFYIFVELIPFFSNVAAILFSNRGRGEKKKRSSSPAMHSRIHSIFFIGFSFSISILLYIKLNPNPWFILGSFLFANVWGSLRHWCEHTGIRTDLESNTFFFPMGFGIGNHETHHADPSLSWISLSFGLKRRVKTMMIRNCIVGIWSNSKYIHYES</sequence>
<dbReference type="EMBL" id="QHCT01000006">
    <property type="protein sequence ID" value="RHX87072.1"/>
    <property type="molecule type" value="Genomic_DNA"/>
</dbReference>
<feature type="transmembrane region" description="Helical" evidence="1">
    <location>
        <begin position="31"/>
        <end position="51"/>
    </location>
</feature>
<evidence type="ECO:0000259" key="2">
    <source>
        <dbReference type="Pfam" id="PF00487"/>
    </source>
</evidence>
<reference evidence="4" key="1">
    <citation type="submission" date="2018-05" db="EMBL/GenBank/DDBJ databases">
        <title>Leptospira yasudae sp. nov. and Leptospira stimsonii sp. nov., two pathogenic species of the genus Leptospira isolated from environmental sources.</title>
        <authorList>
            <person name="Casanovas-Massana A."/>
            <person name="Hamond C."/>
            <person name="Santos L.A."/>
            <person name="Hacker K.P."/>
            <person name="Balassiano I."/>
            <person name="Medeiros M.A."/>
            <person name="Reis M.G."/>
            <person name="Ko A.I."/>
            <person name="Wunder E.A."/>
        </authorList>
    </citation>
    <scope>NUCLEOTIDE SEQUENCE [LARGE SCALE GENOMIC DNA]</scope>
    <source>
        <strain evidence="4">Yale</strain>
    </source>
</reference>
<organism evidence="3 4">
    <name type="scientific">Leptospira stimsonii</name>
    <dbReference type="NCBI Taxonomy" id="2202203"/>
    <lineage>
        <taxon>Bacteria</taxon>
        <taxon>Pseudomonadati</taxon>
        <taxon>Spirochaetota</taxon>
        <taxon>Spirochaetia</taxon>
        <taxon>Leptospirales</taxon>
        <taxon>Leptospiraceae</taxon>
        <taxon>Leptospira</taxon>
    </lineage>
</organism>
<keyword evidence="1" id="KW-0812">Transmembrane</keyword>
<dbReference type="GO" id="GO:0006629">
    <property type="term" value="P:lipid metabolic process"/>
    <property type="evidence" value="ECO:0007669"/>
    <property type="project" value="InterPro"/>
</dbReference>
<evidence type="ECO:0000313" key="4">
    <source>
        <dbReference type="Proteomes" id="UP000265798"/>
    </source>
</evidence>
<gene>
    <name evidence="3" type="ORF">DLM75_19065</name>
</gene>
<name>A0A396YV06_9LEPT</name>
<feature type="transmembrane region" description="Helical" evidence="1">
    <location>
        <begin position="89"/>
        <end position="108"/>
    </location>
</feature>
<evidence type="ECO:0000313" key="3">
    <source>
        <dbReference type="EMBL" id="RHX87072.1"/>
    </source>
</evidence>
<feature type="transmembrane region" description="Helical" evidence="1">
    <location>
        <begin position="183"/>
        <end position="201"/>
    </location>
</feature>
<feature type="transmembrane region" description="Helical" evidence="1">
    <location>
        <begin position="57"/>
        <end position="77"/>
    </location>
</feature>
<dbReference type="Pfam" id="PF00487">
    <property type="entry name" value="FA_desaturase"/>
    <property type="match status" value="1"/>
</dbReference>
<accession>A0A396YV06</accession>
<protein>
    <recommendedName>
        <fullName evidence="2">Fatty acid desaturase domain-containing protein</fullName>
    </recommendedName>
</protein>
<keyword evidence="1" id="KW-0472">Membrane</keyword>
<dbReference type="OrthoDB" id="328902at2"/>
<evidence type="ECO:0000256" key="1">
    <source>
        <dbReference type="SAM" id="Phobius"/>
    </source>
</evidence>
<proteinExistence type="predicted"/>